<dbReference type="GeneID" id="113205519"/>
<feature type="domain" description="DUF4812" evidence="2">
    <location>
        <begin position="490"/>
        <end position="553"/>
    </location>
</feature>
<evidence type="ECO:0000259" key="2">
    <source>
        <dbReference type="Pfam" id="PF16071"/>
    </source>
</evidence>
<dbReference type="Proteomes" id="UP000504606">
    <property type="component" value="Unplaced"/>
</dbReference>
<organism evidence="3 4">
    <name type="scientific">Frankliniella occidentalis</name>
    <name type="common">Western flower thrips</name>
    <name type="synonym">Euthrips occidentalis</name>
    <dbReference type="NCBI Taxonomy" id="133901"/>
    <lineage>
        <taxon>Eukaryota</taxon>
        <taxon>Metazoa</taxon>
        <taxon>Ecdysozoa</taxon>
        <taxon>Arthropoda</taxon>
        <taxon>Hexapoda</taxon>
        <taxon>Insecta</taxon>
        <taxon>Pterygota</taxon>
        <taxon>Neoptera</taxon>
        <taxon>Paraneoptera</taxon>
        <taxon>Thysanoptera</taxon>
        <taxon>Terebrantia</taxon>
        <taxon>Thripoidea</taxon>
        <taxon>Thripidae</taxon>
        <taxon>Frankliniella</taxon>
    </lineage>
</organism>
<feature type="region of interest" description="Disordered" evidence="1">
    <location>
        <begin position="216"/>
        <end position="303"/>
    </location>
</feature>
<reference evidence="4" key="1">
    <citation type="submission" date="2025-08" db="UniProtKB">
        <authorList>
            <consortium name="RefSeq"/>
        </authorList>
    </citation>
    <scope>IDENTIFICATION</scope>
    <source>
        <tissue evidence="4">Whole organism</tissue>
    </source>
</reference>
<gene>
    <name evidence="4" type="primary">LOC113205519</name>
</gene>
<feature type="region of interest" description="Disordered" evidence="1">
    <location>
        <begin position="1"/>
        <end position="86"/>
    </location>
</feature>
<evidence type="ECO:0000313" key="4">
    <source>
        <dbReference type="RefSeq" id="XP_052132865.1"/>
    </source>
</evidence>
<evidence type="ECO:0000256" key="1">
    <source>
        <dbReference type="SAM" id="MobiDB-lite"/>
    </source>
</evidence>
<feature type="region of interest" description="Disordered" evidence="1">
    <location>
        <begin position="384"/>
        <end position="444"/>
    </location>
</feature>
<protein>
    <submittedName>
        <fullName evidence="4">Uncharacterized protein LOC113205519</fullName>
    </submittedName>
</protein>
<evidence type="ECO:0000313" key="3">
    <source>
        <dbReference type="Proteomes" id="UP000504606"/>
    </source>
</evidence>
<proteinExistence type="predicted"/>
<dbReference type="AlphaFoldDB" id="A0A9C6XBV4"/>
<dbReference type="OrthoDB" id="521617at2759"/>
<feature type="compositionally biased region" description="Basic residues" evidence="1">
    <location>
        <begin position="404"/>
        <end position="420"/>
    </location>
</feature>
<dbReference type="RefSeq" id="XP_052132865.1">
    <property type="nucleotide sequence ID" value="XM_052276905.1"/>
</dbReference>
<accession>A0A9C6XBV4</accession>
<dbReference type="InterPro" id="IPR032084">
    <property type="entry name" value="DUF4812"/>
</dbReference>
<name>A0A9C6XBV4_FRAOC</name>
<dbReference type="KEGG" id="foc:113205519"/>
<feature type="compositionally biased region" description="Low complexity" evidence="1">
    <location>
        <begin position="281"/>
        <end position="291"/>
    </location>
</feature>
<sequence>MFTTETDLAAPAEDRPESPPPPPEPEVESLPRVEGAALKCGRHPRRGPNPPARPYARAQFAVVAADPESPPDSPQHHAPSPGPALANAYSSFQVAKQLHKENLEHNPLPDTVDDNLFKKLNSQRHPNPGIALDVVPDAAAVGWRSFNAPGPTNCSKMKVYRPKTAAPIGARNGLEMTGRLQRPSTGHPSKLLAKDHVSEMELAICWDLVPAYPEDEPKPTPHIDGSNGSKAPGIFSLVHHPADNEGDADDVRPSARTSNGPRRTSTPPAAKDRKAPPQPPSVESVHSCSSSQQKAARTGAPDHELHERLHAQERQRAAVQRRYNGGRVPAHPAPADVARDLCDFRKRNGCYAGMQGCGDGTTRDDPRNLNDHLAELRKHRHFHQSMPDLSGHGGQQRRGAGHQGHPHGHQQRSASHHRGQQRGNPRPPCAACARPTSPPPLRRPKSEYKMAFKAGKPTTSLSTNSSFDTPPSVHSGAGCGVGCSLGREVRVPKQRAPFARKNYAITSLTQPFSLWPKETGHAYPEHWRLASVYQHSFKPVHARSKPLLKTVYQ</sequence>
<dbReference type="Pfam" id="PF16071">
    <property type="entry name" value="DUF4812"/>
    <property type="match status" value="1"/>
</dbReference>
<keyword evidence="3" id="KW-1185">Reference proteome</keyword>
<feature type="compositionally biased region" description="Polar residues" evidence="1">
    <location>
        <begin position="255"/>
        <end position="267"/>
    </location>
</feature>